<accession>A0A1B0DDP2</accession>
<evidence type="ECO:0000313" key="2">
    <source>
        <dbReference type="Proteomes" id="UP000092462"/>
    </source>
</evidence>
<evidence type="ECO:0000313" key="1">
    <source>
        <dbReference type="EnsemblMetazoa" id="PPAI006015-PA"/>
    </source>
</evidence>
<sequence length="188" mass="21013">MSESGNVIVSAEKEICEDQCKLGFKYLSPTLGSDKCCGECIQSHCKVENELKELGASWKSPDNCTTFRCEMKDDQFYIVAEQESCPNIDDCPKDRRYTKGCCVFCQPEISEQIPEELEPLQECPETPLPKCGENQVKKIEYDSNNCTKIICECKPASDCPPLEVFPSELLPGFKVIKDTSGCCPVARL</sequence>
<reference evidence="1" key="1">
    <citation type="submission" date="2022-08" db="UniProtKB">
        <authorList>
            <consortium name="EnsemblMetazoa"/>
        </authorList>
    </citation>
    <scope>IDENTIFICATION</scope>
    <source>
        <strain evidence="1">Israel</strain>
    </source>
</reference>
<name>A0A1B0DDP2_PHLPP</name>
<dbReference type="VEuPathDB" id="VectorBase:PPAI006015"/>
<dbReference type="AlphaFoldDB" id="A0A1B0DDP2"/>
<dbReference type="SUPFAM" id="SSF57603">
    <property type="entry name" value="FnI-like domain"/>
    <property type="match status" value="1"/>
</dbReference>
<keyword evidence="2" id="KW-1185">Reference proteome</keyword>
<organism evidence="1 2">
    <name type="scientific">Phlebotomus papatasi</name>
    <name type="common">Sandfly</name>
    <dbReference type="NCBI Taxonomy" id="29031"/>
    <lineage>
        <taxon>Eukaryota</taxon>
        <taxon>Metazoa</taxon>
        <taxon>Ecdysozoa</taxon>
        <taxon>Arthropoda</taxon>
        <taxon>Hexapoda</taxon>
        <taxon>Insecta</taxon>
        <taxon>Pterygota</taxon>
        <taxon>Neoptera</taxon>
        <taxon>Endopterygota</taxon>
        <taxon>Diptera</taxon>
        <taxon>Nematocera</taxon>
        <taxon>Psychodoidea</taxon>
        <taxon>Psychodidae</taxon>
        <taxon>Phlebotomus</taxon>
        <taxon>Phlebotomus</taxon>
    </lineage>
</organism>
<protein>
    <recommendedName>
        <fullName evidence="3">VWFC domain-containing protein</fullName>
    </recommendedName>
</protein>
<dbReference type="VEuPathDB" id="VectorBase:PPAPM1_008652"/>
<evidence type="ECO:0008006" key="3">
    <source>
        <dbReference type="Google" id="ProtNLM"/>
    </source>
</evidence>
<dbReference type="Proteomes" id="UP000092462">
    <property type="component" value="Unassembled WGS sequence"/>
</dbReference>
<dbReference type="EMBL" id="AJVK01032129">
    <property type="status" value="NOT_ANNOTATED_CDS"/>
    <property type="molecule type" value="Genomic_DNA"/>
</dbReference>
<proteinExistence type="predicted"/>
<dbReference type="EnsemblMetazoa" id="PPAI006015-RA">
    <property type="protein sequence ID" value="PPAI006015-PA"/>
    <property type="gene ID" value="PPAI006015"/>
</dbReference>